<dbReference type="EMBL" id="AUWU02000002">
    <property type="protein sequence ID" value="KAH0576374.1"/>
    <property type="molecule type" value="Genomic_DNA"/>
</dbReference>
<keyword evidence="1" id="KW-0472">Membrane</keyword>
<dbReference type="EMBL" id="KI546053">
    <property type="protein sequence ID" value="EST46978.1"/>
    <property type="molecule type" value="Genomic_DNA"/>
</dbReference>
<dbReference type="OrthoDB" id="7250310at2759"/>
<dbReference type="VEuPathDB" id="GiardiaDB:SS50377_21937"/>
<keyword evidence="1" id="KW-1133">Transmembrane helix</keyword>
<organism evidence="2">
    <name type="scientific">Spironucleus salmonicida</name>
    <dbReference type="NCBI Taxonomy" id="348837"/>
    <lineage>
        <taxon>Eukaryota</taxon>
        <taxon>Metamonada</taxon>
        <taxon>Diplomonadida</taxon>
        <taxon>Hexamitidae</taxon>
        <taxon>Hexamitinae</taxon>
        <taxon>Spironucleus</taxon>
    </lineage>
</organism>
<keyword evidence="4" id="KW-1185">Reference proteome</keyword>
<proteinExistence type="predicted"/>
<dbReference type="Proteomes" id="UP000018208">
    <property type="component" value="Unassembled WGS sequence"/>
</dbReference>
<evidence type="ECO:0000313" key="2">
    <source>
        <dbReference type="EMBL" id="EST46978.1"/>
    </source>
</evidence>
<evidence type="ECO:0000313" key="4">
    <source>
        <dbReference type="Proteomes" id="UP000018208"/>
    </source>
</evidence>
<evidence type="ECO:0000313" key="3">
    <source>
        <dbReference type="EMBL" id="KAH0576374.1"/>
    </source>
</evidence>
<name>V6LRU0_9EUKA</name>
<evidence type="ECO:0000256" key="1">
    <source>
        <dbReference type="SAM" id="Phobius"/>
    </source>
</evidence>
<dbReference type="AlphaFoldDB" id="V6LRU0"/>
<sequence length="543" mass="60671">MFVLTLQHLQNCPTLNQSSHIDFYGFYINDTHIQLEIPTKFPEIKISEFPDMSNAMKFIQSGKDGSFYCYNENSKFQRLDACNILTIQFPEANFIHTLVEKDGVFFEIKNFYYETFHNIGNFEIISEVLFLGDEIIAKIPQLSTNLKFQIDTIGYFIQNTLIQTAYCNSQQIPVVDAKITFSNLCKTIQFTLLNGQNVDFQLKLENTVYYNYIYSPGDIKTNLIVGLGDVCKIVQEHIFEALKSNFSCPKNQTLIEDTCILDCLLENNCPSICPENHENIDGACYDCGINGHLVEGQCEQIECEVGQVLIQGECTELECGEFEEWNGAQCIAIICKKYSIIIDHSCVECDLDEIVNGNKCQKLICGDFEIIHQHICISCGIGELVENGYCVEIICKENQELLGDQCQDIVCGNNQILENGMCVSCAENEIIVLGKCKENPCKEGQQLIGIFCVDPTCPIGTVFQNGKCEQIICDIGWILVGNRCEPILCQEGEIFINGQCIENEIEACEEGQIFEDGECVDGAVAIGVVLGLIGVIGALGNLV</sequence>
<reference evidence="3" key="2">
    <citation type="submission" date="2020-12" db="EMBL/GenBank/DDBJ databases">
        <title>New Spironucleus salmonicida genome in near-complete chromosomes.</title>
        <authorList>
            <person name="Xu F."/>
            <person name="Kurt Z."/>
            <person name="Jimenez-Gonzalez A."/>
            <person name="Astvaldsson A."/>
            <person name="Andersson J.O."/>
            <person name="Svard S.G."/>
        </authorList>
    </citation>
    <scope>NUCLEOTIDE SEQUENCE</scope>
    <source>
        <strain evidence="3">ATCC 50377</strain>
    </source>
</reference>
<keyword evidence="1" id="KW-0812">Transmembrane</keyword>
<feature type="transmembrane region" description="Helical" evidence="1">
    <location>
        <begin position="522"/>
        <end position="542"/>
    </location>
</feature>
<gene>
    <name evidence="2" type="ORF">SS50377_12931</name>
    <name evidence="3" type="ORF">SS50377_21937</name>
</gene>
<accession>V6LRU0</accession>
<reference evidence="2 3" key="1">
    <citation type="journal article" date="2014" name="PLoS Genet.">
        <title>The Genome of Spironucleus salmonicida Highlights a Fish Pathogen Adapted to Fluctuating Environments.</title>
        <authorList>
            <person name="Xu F."/>
            <person name="Jerlstrom-Hultqvist J."/>
            <person name="Einarsson E."/>
            <person name="Astvaldsson A."/>
            <person name="Svard S.G."/>
            <person name="Andersson J.O."/>
        </authorList>
    </citation>
    <scope>NUCLEOTIDE SEQUENCE</scope>
    <source>
        <strain evidence="3">ATCC 50377</strain>
    </source>
</reference>
<protein>
    <submittedName>
        <fullName evidence="2">Cysteine-rich membrane protein 2</fullName>
    </submittedName>
</protein>